<reference evidence="2" key="1">
    <citation type="submission" date="2023-07" db="EMBL/GenBank/DDBJ databases">
        <title>Functional and genomic diversity of the sorghum phyllosphere microbiome.</title>
        <authorList>
            <person name="Shade A."/>
        </authorList>
    </citation>
    <scope>NUCLEOTIDE SEQUENCE [LARGE SCALE GENOMIC DNA]</scope>
    <source>
        <strain evidence="2">SORGH_AS_0422</strain>
    </source>
</reference>
<dbReference type="RefSeq" id="WP_311947448.1">
    <property type="nucleotide sequence ID" value="NZ_JAVLVU010000001.1"/>
</dbReference>
<dbReference type="Proteomes" id="UP001258315">
    <property type="component" value="Unassembled WGS sequence"/>
</dbReference>
<comment type="caution">
    <text evidence="1">The sequence shown here is derived from an EMBL/GenBank/DDBJ whole genome shotgun (WGS) entry which is preliminary data.</text>
</comment>
<dbReference type="EMBL" id="JAVLVU010000001">
    <property type="protein sequence ID" value="MDT3401559.1"/>
    <property type="molecule type" value="Genomic_DNA"/>
</dbReference>
<evidence type="ECO:0008006" key="3">
    <source>
        <dbReference type="Google" id="ProtNLM"/>
    </source>
</evidence>
<name>A0ABU3GP51_9SPHI</name>
<gene>
    <name evidence="1" type="ORF">QE417_000631</name>
</gene>
<sequence length="97" mass="11198">MNNNENITAHQYCILKVDTKLFSSKIEFELDLGKETINAGLYESAVMQKTESVTKFTNLIDALNYLSTLGWEIVNVHYREMSGTTYNNPQYLLKRKV</sequence>
<accession>A0ABU3GP51</accession>
<protein>
    <recommendedName>
        <fullName evidence="3">DUF4177 domain-containing protein</fullName>
    </recommendedName>
</protein>
<evidence type="ECO:0000313" key="2">
    <source>
        <dbReference type="Proteomes" id="UP001258315"/>
    </source>
</evidence>
<evidence type="ECO:0000313" key="1">
    <source>
        <dbReference type="EMBL" id="MDT3401559.1"/>
    </source>
</evidence>
<organism evidence="1 2">
    <name type="scientific">Mucilaginibacter terrae</name>
    <dbReference type="NCBI Taxonomy" id="1955052"/>
    <lineage>
        <taxon>Bacteria</taxon>
        <taxon>Pseudomonadati</taxon>
        <taxon>Bacteroidota</taxon>
        <taxon>Sphingobacteriia</taxon>
        <taxon>Sphingobacteriales</taxon>
        <taxon>Sphingobacteriaceae</taxon>
        <taxon>Mucilaginibacter</taxon>
    </lineage>
</organism>
<keyword evidence="2" id="KW-1185">Reference proteome</keyword>
<proteinExistence type="predicted"/>